<keyword evidence="11" id="KW-1185">Reference proteome</keyword>
<evidence type="ECO:0000256" key="2">
    <source>
        <dbReference type="ARBA" id="ARBA00022448"/>
    </source>
</evidence>
<feature type="transmembrane region" description="Helical" evidence="7">
    <location>
        <begin position="30"/>
        <end position="51"/>
    </location>
</feature>
<evidence type="ECO:0000256" key="3">
    <source>
        <dbReference type="ARBA" id="ARBA00022475"/>
    </source>
</evidence>
<accession>A0A2A9D1X0</accession>
<feature type="transmembrane region" description="Helical" evidence="7">
    <location>
        <begin position="230"/>
        <end position="249"/>
    </location>
</feature>
<evidence type="ECO:0000256" key="1">
    <source>
        <dbReference type="ARBA" id="ARBA00004651"/>
    </source>
</evidence>
<feature type="transmembrane region" description="Helical" evidence="7">
    <location>
        <begin position="287"/>
        <end position="309"/>
    </location>
</feature>
<reference evidence="10 11" key="1">
    <citation type="submission" date="2017-10" db="EMBL/GenBank/DDBJ databases">
        <title>Sequencing the genomes of 1000 actinobacteria strains.</title>
        <authorList>
            <person name="Klenk H.-P."/>
        </authorList>
    </citation>
    <scope>NUCLEOTIDE SEQUENCE [LARGE SCALE GENOMIC DNA]</scope>
    <source>
        <strain evidence="10 11">DSM 21801</strain>
    </source>
</reference>
<comment type="subcellular location">
    <subcellularLocation>
        <location evidence="1 7">Cell membrane</location>
        <topology evidence="1 7">Multi-pass membrane protein</topology>
    </subcellularLocation>
</comment>
<dbReference type="OrthoDB" id="34224at2"/>
<sequence>MPTAPATRTGSAAAPATPARAPRRRRTPRVPYLLLLPAVLVLLLGMGYPVVWQALTSLRDFGLAQQFGAPAEFIGLGNYAELVTDPQLLAVVARSIAFCLVAAGLTVLLGTLFALLMTAVATPARMTLQVSLLLAWAMPVVAAMTVWIWLFDRRRGVINYTLDALGLPFERFDWLSNPWTFFLVALIVVVWMSVPFVAFAMYAGLTQVSPEVLEAAAIDGADGFARFRHIILPMVRPVLSIVLLLQLIWDLRVFTQFTMLQDAGSKSSDYDVLGTYIYKLATSAQDFGMASAFSIIVLLLTIALSWFYVRDLMKQEDQ</sequence>
<name>A0A2A9D1X0_9MICO</name>
<dbReference type="InterPro" id="IPR050809">
    <property type="entry name" value="UgpAE/MalFG_permease"/>
</dbReference>
<dbReference type="AlphaFoldDB" id="A0A2A9D1X0"/>
<proteinExistence type="inferred from homology"/>
<evidence type="ECO:0000256" key="4">
    <source>
        <dbReference type="ARBA" id="ARBA00022692"/>
    </source>
</evidence>
<dbReference type="SUPFAM" id="SSF161098">
    <property type="entry name" value="MetI-like"/>
    <property type="match status" value="1"/>
</dbReference>
<dbReference type="PROSITE" id="PS50928">
    <property type="entry name" value="ABC_TM1"/>
    <property type="match status" value="1"/>
</dbReference>
<feature type="compositionally biased region" description="Low complexity" evidence="8">
    <location>
        <begin position="1"/>
        <end position="20"/>
    </location>
</feature>
<comment type="caution">
    <text evidence="10">The sequence shown here is derived from an EMBL/GenBank/DDBJ whole genome shotgun (WGS) entry which is preliminary data.</text>
</comment>
<keyword evidence="6 7" id="KW-0472">Membrane</keyword>
<evidence type="ECO:0000256" key="5">
    <source>
        <dbReference type="ARBA" id="ARBA00022989"/>
    </source>
</evidence>
<dbReference type="EMBL" id="PDJD01000001">
    <property type="protein sequence ID" value="PFG20255.1"/>
    <property type="molecule type" value="Genomic_DNA"/>
</dbReference>
<dbReference type="Pfam" id="PF00528">
    <property type="entry name" value="BPD_transp_1"/>
    <property type="match status" value="1"/>
</dbReference>
<dbReference type="PANTHER" id="PTHR43227:SF8">
    <property type="entry name" value="DIACETYLCHITOBIOSE UPTAKE SYSTEM PERMEASE PROTEIN DASB"/>
    <property type="match status" value="1"/>
</dbReference>
<evidence type="ECO:0000313" key="10">
    <source>
        <dbReference type="EMBL" id="PFG20255.1"/>
    </source>
</evidence>
<evidence type="ECO:0000259" key="9">
    <source>
        <dbReference type="PROSITE" id="PS50928"/>
    </source>
</evidence>
<evidence type="ECO:0000256" key="6">
    <source>
        <dbReference type="ARBA" id="ARBA00023136"/>
    </source>
</evidence>
<keyword evidence="5 7" id="KW-1133">Transmembrane helix</keyword>
<dbReference type="CDD" id="cd06261">
    <property type="entry name" value="TM_PBP2"/>
    <property type="match status" value="1"/>
</dbReference>
<feature type="transmembrane region" description="Helical" evidence="7">
    <location>
        <begin position="95"/>
        <end position="120"/>
    </location>
</feature>
<organism evidence="10 11">
    <name type="scientific">Serinibacter salmoneus</name>
    <dbReference type="NCBI Taxonomy" id="556530"/>
    <lineage>
        <taxon>Bacteria</taxon>
        <taxon>Bacillati</taxon>
        <taxon>Actinomycetota</taxon>
        <taxon>Actinomycetes</taxon>
        <taxon>Micrococcales</taxon>
        <taxon>Beutenbergiaceae</taxon>
        <taxon>Serinibacter</taxon>
    </lineage>
</organism>
<dbReference type="InterPro" id="IPR035906">
    <property type="entry name" value="MetI-like_sf"/>
</dbReference>
<dbReference type="GO" id="GO:0055085">
    <property type="term" value="P:transmembrane transport"/>
    <property type="evidence" value="ECO:0007669"/>
    <property type="project" value="InterPro"/>
</dbReference>
<dbReference type="InterPro" id="IPR000515">
    <property type="entry name" value="MetI-like"/>
</dbReference>
<keyword evidence="4 7" id="KW-0812">Transmembrane</keyword>
<keyword evidence="3" id="KW-1003">Cell membrane</keyword>
<feature type="region of interest" description="Disordered" evidence="8">
    <location>
        <begin position="1"/>
        <end position="24"/>
    </location>
</feature>
<dbReference type="Proteomes" id="UP000224915">
    <property type="component" value="Unassembled WGS sequence"/>
</dbReference>
<evidence type="ECO:0000313" key="11">
    <source>
        <dbReference type="Proteomes" id="UP000224915"/>
    </source>
</evidence>
<dbReference type="Gene3D" id="1.10.3720.10">
    <property type="entry name" value="MetI-like"/>
    <property type="match status" value="1"/>
</dbReference>
<evidence type="ECO:0000256" key="7">
    <source>
        <dbReference type="RuleBase" id="RU363032"/>
    </source>
</evidence>
<feature type="transmembrane region" description="Helical" evidence="7">
    <location>
        <begin position="179"/>
        <end position="203"/>
    </location>
</feature>
<comment type="similarity">
    <text evidence="7">Belongs to the binding-protein-dependent transport system permease family.</text>
</comment>
<dbReference type="GO" id="GO:0005886">
    <property type="term" value="C:plasma membrane"/>
    <property type="evidence" value="ECO:0007669"/>
    <property type="project" value="UniProtKB-SubCell"/>
</dbReference>
<gene>
    <name evidence="10" type="ORF">ATL40_1852</name>
</gene>
<keyword evidence="2 7" id="KW-0813">Transport</keyword>
<dbReference type="RefSeq" id="WP_098469265.1">
    <property type="nucleotide sequence ID" value="NZ_PDJD01000001.1"/>
</dbReference>
<feature type="transmembrane region" description="Helical" evidence="7">
    <location>
        <begin position="132"/>
        <end position="150"/>
    </location>
</feature>
<protein>
    <submittedName>
        <fullName evidence="10">Carbohydrate ABC transporter membrane protein 1 (CUT1 family)</fullName>
    </submittedName>
</protein>
<dbReference type="PANTHER" id="PTHR43227">
    <property type="entry name" value="BLL4140 PROTEIN"/>
    <property type="match status" value="1"/>
</dbReference>
<feature type="domain" description="ABC transmembrane type-1" evidence="9">
    <location>
        <begin position="92"/>
        <end position="308"/>
    </location>
</feature>
<evidence type="ECO:0000256" key="8">
    <source>
        <dbReference type="SAM" id="MobiDB-lite"/>
    </source>
</evidence>